<evidence type="ECO:0000259" key="9">
    <source>
        <dbReference type="Pfam" id="PF13873"/>
    </source>
</evidence>
<gene>
    <name evidence="10" type="ORF">M5D96_003782</name>
</gene>
<dbReference type="OrthoDB" id="3066195at2759"/>
<feature type="region of interest" description="Disordered" evidence="8">
    <location>
        <begin position="111"/>
        <end position="152"/>
    </location>
</feature>
<dbReference type="InterPro" id="IPR028002">
    <property type="entry name" value="Myb_DNA-bind_5"/>
</dbReference>
<comment type="subunit">
    <text evidence="1">Self-associates forming complexes of several hundred monomers.</text>
</comment>
<proteinExistence type="predicted"/>
<keyword evidence="5" id="KW-0804">Transcription</keyword>
<comment type="function">
    <text evidence="6">Involved in transvection phenomena (= synapsis-dependent gene expression), where the synaptic pairing of chromosomes carrying genes with which zeste interacts influences the expression of these genes. Zeste binds to DNA and stimulates transcription from a nearby promoter.</text>
</comment>
<evidence type="ECO:0000256" key="7">
    <source>
        <dbReference type="SAM" id="Coils"/>
    </source>
</evidence>
<comment type="caution">
    <text evidence="10">The sequence shown here is derived from an EMBL/GenBank/DDBJ whole genome shotgun (WGS) entry which is preliminary data.</text>
</comment>
<keyword evidence="4" id="KW-0238">DNA-binding</keyword>
<dbReference type="GO" id="GO:0003677">
    <property type="term" value="F:DNA binding"/>
    <property type="evidence" value="ECO:0007669"/>
    <property type="project" value="UniProtKB-KW"/>
</dbReference>
<evidence type="ECO:0000256" key="6">
    <source>
        <dbReference type="ARBA" id="ARBA00025466"/>
    </source>
</evidence>
<dbReference type="Proteomes" id="UP001059596">
    <property type="component" value="Unassembled WGS sequence"/>
</dbReference>
<keyword evidence="7" id="KW-0175">Coiled coil</keyword>
<evidence type="ECO:0000256" key="1">
    <source>
        <dbReference type="ARBA" id="ARBA00011764"/>
    </source>
</evidence>
<keyword evidence="3" id="KW-0805">Transcription regulation</keyword>
<feature type="coiled-coil region" evidence="7">
    <location>
        <begin position="192"/>
        <end position="243"/>
    </location>
</feature>
<feature type="domain" description="Myb/SANT-like DNA-binding" evidence="9">
    <location>
        <begin position="9"/>
        <end position="82"/>
    </location>
</feature>
<evidence type="ECO:0000256" key="5">
    <source>
        <dbReference type="ARBA" id="ARBA00023163"/>
    </source>
</evidence>
<dbReference type="EMBL" id="JAMKOV010000002">
    <property type="protein sequence ID" value="KAI8042469.1"/>
    <property type="molecule type" value="Genomic_DNA"/>
</dbReference>
<protein>
    <recommendedName>
        <fullName evidence="2">Regulatory protein zeste</fullName>
    </recommendedName>
</protein>
<evidence type="ECO:0000256" key="8">
    <source>
        <dbReference type="SAM" id="MobiDB-lite"/>
    </source>
</evidence>
<dbReference type="Pfam" id="PF13873">
    <property type="entry name" value="Myb_DNA-bind_5"/>
    <property type="match status" value="1"/>
</dbReference>
<dbReference type="AlphaFoldDB" id="A0A9Q0BSS1"/>
<evidence type="ECO:0000313" key="11">
    <source>
        <dbReference type="Proteomes" id="UP001059596"/>
    </source>
</evidence>
<evidence type="ECO:0000313" key="10">
    <source>
        <dbReference type="EMBL" id="KAI8042469.1"/>
    </source>
</evidence>
<reference evidence="10" key="1">
    <citation type="journal article" date="2023" name="Genome Biol. Evol.">
        <title>Long-read-based Genome Assembly of Drosophila gunungcola Reveals Fewer Chemosensory Genes in Flower-breeding Species.</title>
        <authorList>
            <person name="Negi A."/>
            <person name="Liao B.Y."/>
            <person name="Yeh S.D."/>
        </authorList>
    </citation>
    <scope>NUCLEOTIDE SEQUENCE</scope>
    <source>
        <strain evidence="10">Sukarami</strain>
    </source>
</reference>
<feature type="compositionally biased region" description="Polar residues" evidence="8">
    <location>
        <begin position="131"/>
        <end position="152"/>
    </location>
</feature>
<name>A0A9Q0BSS1_9MUSC</name>
<sequence>MIANGKRTRAKNFTMGEELILEYLVLQHKDVVCSQKSGADVWRKKKDTWKQIAADFAVQSGIERPWQALRDKHINSTRLKRVKGLNEMGNKTTFNDTDSQRDLSNSAVSTISGAVKDEESSSDFDPEYESKNTFRSTSSEPPYEQDNSNFSTSKVKVKSVNDLRKEEATNILTDEKLNLLKVQQTYYRNENSRAAEQHKVEMEKQRIELEQRKVELEQYKLDLERFQVELQGKRLKNKLLEMEILEKQGNIKDSKETT</sequence>
<accession>A0A9Q0BSS1</accession>
<evidence type="ECO:0000256" key="4">
    <source>
        <dbReference type="ARBA" id="ARBA00023125"/>
    </source>
</evidence>
<evidence type="ECO:0000256" key="3">
    <source>
        <dbReference type="ARBA" id="ARBA00023015"/>
    </source>
</evidence>
<organism evidence="10 11">
    <name type="scientific">Drosophila gunungcola</name>
    <name type="common">fruit fly</name>
    <dbReference type="NCBI Taxonomy" id="103775"/>
    <lineage>
        <taxon>Eukaryota</taxon>
        <taxon>Metazoa</taxon>
        <taxon>Ecdysozoa</taxon>
        <taxon>Arthropoda</taxon>
        <taxon>Hexapoda</taxon>
        <taxon>Insecta</taxon>
        <taxon>Pterygota</taxon>
        <taxon>Neoptera</taxon>
        <taxon>Endopterygota</taxon>
        <taxon>Diptera</taxon>
        <taxon>Brachycera</taxon>
        <taxon>Muscomorpha</taxon>
        <taxon>Ephydroidea</taxon>
        <taxon>Drosophilidae</taxon>
        <taxon>Drosophila</taxon>
        <taxon>Sophophora</taxon>
    </lineage>
</organism>
<evidence type="ECO:0000256" key="2">
    <source>
        <dbReference type="ARBA" id="ARBA00016807"/>
    </source>
</evidence>
<keyword evidence="11" id="KW-1185">Reference proteome</keyword>